<dbReference type="EMBL" id="JAHLQT010012106">
    <property type="protein sequence ID" value="KAG7171439.1"/>
    <property type="molecule type" value="Genomic_DNA"/>
</dbReference>
<comment type="caution">
    <text evidence="3">The sequence shown here is derived from an EMBL/GenBank/DDBJ whole genome shotgun (WGS) entry which is preliminary data.</text>
</comment>
<organism evidence="3 4">
    <name type="scientific">Homarus americanus</name>
    <name type="common">American lobster</name>
    <dbReference type="NCBI Taxonomy" id="6706"/>
    <lineage>
        <taxon>Eukaryota</taxon>
        <taxon>Metazoa</taxon>
        <taxon>Ecdysozoa</taxon>
        <taxon>Arthropoda</taxon>
        <taxon>Crustacea</taxon>
        <taxon>Multicrustacea</taxon>
        <taxon>Malacostraca</taxon>
        <taxon>Eumalacostraca</taxon>
        <taxon>Eucarida</taxon>
        <taxon>Decapoda</taxon>
        <taxon>Pleocyemata</taxon>
        <taxon>Astacidea</taxon>
        <taxon>Nephropoidea</taxon>
        <taxon>Nephropidae</taxon>
        <taxon>Homarus</taxon>
    </lineage>
</organism>
<dbReference type="Pfam" id="PF00059">
    <property type="entry name" value="Lectin_C"/>
    <property type="match status" value="1"/>
</dbReference>
<dbReference type="InterPro" id="IPR016187">
    <property type="entry name" value="CTDL_fold"/>
</dbReference>
<evidence type="ECO:0000259" key="2">
    <source>
        <dbReference type="PROSITE" id="PS50041"/>
    </source>
</evidence>
<keyword evidence="4" id="KW-1185">Reference proteome</keyword>
<feature type="domain" description="C-type lectin" evidence="2">
    <location>
        <begin position="111"/>
        <end position="224"/>
    </location>
</feature>
<sequence length="230" mass="25678">MAVGKMNEQLSQSLASILTTQTRLQELLEGGPAYTSTNDGTSSTMPEESAVSNGSSMALFTLQVVNAIKHHMNHSGNNTQMVEITTELKTLNAMMKRYLPLLVCSPPFVQVGSDCISVILVDASWEANRQKCLSMGADLAQPDDLTLLRHYVGTRYPRKNHRNFWIGGVNREKVWQWLSGDLINPNDWHTNEPSGNGQCVGLFDGWEHPLTDFPCENERRAICERPMSKL</sequence>
<dbReference type="Gene3D" id="3.10.100.10">
    <property type="entry name" value="Mannose-Binding Protein A, subunit A"/>
    <property type="match status" value="1"/>
</dbReference>
<accession>A0A8J5N1B6</accession>
<dbReference type="CDD" id="cd00037">
    <property type="entry name" value="CLECT"/>
    <property type="match status" value="1"/>
</dbReference>
<evidence type="ECO:0000256" key="1">
    <source>
        <dbReference type="SAM" id="MobiDB-lite"/>
    </source>
</evidence>
<evidence type="ECO:0000313" key="4">
    <source>
        <dbReference type="Proteomes" id="UP000747542"/>
    </source>
</evidence>
<feature type="region of interest" description="Disordered" evidence="1">
    <location>
        <begin position="30"/>
        <end position="50"/>
    </location>
</feature>
<gene>
    <name evidence="3" type="primary">Clec1B-L</name>
    <name evidence="3" type="ORF">Hamer_G018553</name>
</gene>
<dbReference type="AlphaFoldDB" id="A0A8J5N1B6"/>
<reference evidence="3" key="1">
    <citation type="journal article" date="2021" name="Sci. Adv.">
        <title>The American lobster genome reveals insights on longevity, neural, and immune adaptations.</title>
        <authorList>
            <person name="Polinski J.M."/>
            <person name="Zimin A.V."/>
            <person name="Clark K.F."/>
            <person name="Kohn A.B."/>
            <person name="Sadowski N."/>
            <person name="Timp W."/>
            <person name="Ptitsyn A."/>
            <person name="Khanna P."/>
            <person name="Romanova D.Y."/>
            <person name="Williams P."/>
            <person name="Greenwood S.J."/>
            <person name="Moroz L.L."/>
            <person name="Walt D.R."/>
            <person name="Bodnar A.G."/>
        </authorList>
    </citation>
    <scope>NUCLEOTIDE SEQUENCE</scope>
    <source>
        <strain evidence="3">GMGI-L3</strain>
    </source>
</reference>
<name>A0A8J5N1B6_HOMAM</name>
<dbReference type="Proteomes" id="UP000747542">
    <property type="component" value="Unassembled WGS sequence"/>
</dbReference>
<dbReference type="InterPro" id="IPR016186">
    <property type="entry name" value="C-type_lectin-like/link_sf"/>
</dbReference>
<dbReference type="SUPFAM" id="SSF56436">
    <property type="entry name" value="C-type lectin-like"/>
    <property type="match status" value="1"/>
</dbReference>
<dbReference type="SMART" id="SM00034">
    <property type="entry name" value="CLECT"/>
    <property type="match status" value="1"/>
</dbReference>
<evidence type="ECO:0000313" key="3">
    <source>
        <dbReference type="EMBL" id="KAG7171439.1"/>
    </source>
</evidence>
<dbReference type="PANTHER" id="PTHR22803">
    <property type="entry name" value="MANNOSE, PHOSPHOLIPASE, LECTIN RECEPTOR RELATED"/>
    <property type="match status" value="1"/>
</dbReference>
<dbReference type="PROSITE" id="PS50041">
    <property type="entry name" value="C_TYPE_LECTIN_2"/>
    <property type="match status" value="1"/>
</dbReference>
<proteinExistence type="predicted"/>
<dbReference type="InterPro" id="IPR050111">
    <property type="entry name" value="C-type_lectin/snaclec_domain"/>
</dbReference>
<feature type="compositionally biased region" description="Polar residues" evidence="1">
    <location>
        <begin position="34"/>
        <end position="50"/>
    </location>
</feature>
<dbReference type="InterPro" id="IPR001304">
    <property type="entry name" value="C-type_lectin-like"/>
</dbReference>
<protein>
    <submittedName>
        <fullName evidence="3">C-type lectin domain family 1 member B-like</fullName>
    </submittedName>
</protein>